<keyword evidence="1" id="KW-0489">Methyltransferase</keyword>
<dbReference type="EMBL" id="JACJVR010000050">
    <property type="protein sequence ID" value="MBB6692219.1"/>
    <property type="molecule type" value="Genomic_DNA"/>
</dbReference>
<name>A0A841TX83_9BACL</name>
<evidence type="ECO:0000313" key="2">
    <source>
        <dbReference type="Proteomes" id="UP000553776"/>
    </source>
</evidence>
<organism evidence="1 2">
    <name type="scientific">Cohnella xylanilytica</name>
    <dbReference type="NCBI Taxonomy" id="557555"/>
    <lineage>
        <taxon>Bacteria</taxon>
        <taxon>Bacillati</taxon>
        <taxon>Bacillota</taxon>
        <taxon>Bacilli</taxon>
        <taxon>Bacillales</taxon>
        <taxon>Paenibacillaceae</taxon>
        <taxon>Cohnella</taxon>
    </lineage>
</organism>
<dbReference type="RefSeq" id="WP_185136208.1">
    <property type="nucleotide sequence ID" value="NZ_JACJVR010000050.1"/>
</dbReference>
<sequence length="415" mass="47668">MTTGQQALMPEYMRDFKCIGAACEDTCCAGWRVSVDRQTLEKYKKVSHSGLRKKFKSEITINPANERTPDHFARMNINQATGNCGFLTDGMCSIQAALGEDYLSETCATYPRVVNMVNGVQEVSTELSCPEAARVALLNPAGIQFSYEPKLTWRNLQISSKFATQNTTNPLANSFWEIRIAAIRIMQDRRYRLEHRFMKLAVLADQIEELRAHKQERSISGFIENFLAELEQGSELNQEAVFPADPEFQLKLLNRILLSILEKKLWNNRRYGECLSDYLAGMQEDNGQNIVELTPYFENIKERYYKPFIEEYEYIFENYIVNYIYSTAFPLTNNRSFFENTCYLGIIYSLLRTQLIGMSAHHGGISVDLVVKLIQSFTKNFEHMQGFRQMVLDICEEEQVNALGPLSLVVMVHSS</sequence>
<keyword evidence="2" id="KW-1185">Reference proteome</keyword>
<keyword evidence="1" id="KW-0966">Cell projection</keyword>
<dbReference type="AlphaFoldDB" id="A0A841TX83"/>
<accession>A0A841TX83</accession>
<protein>
    <submittedName>
        <fullName evidence="1">Flagellin lysine-N-methylase</fullName>
        <ecNumber evidence="1">2.1.1.-</ecNumber>
    </submittedName>
</protein>
<dbReference type="EC" id="2.1.1.-" evidence="1"/>
<comment type="caution">
    <text evidence="1">The sequence shown here is derived from an EMBL/GenBank/DDBJ whole genome shotgun (WGS) entry which is preliminary data.</text>
</comment>
<keyword evidence="1" id="KW-0282">Flagellum</keyword>
<proteinExistence type="predicted"/>
<keyword evidence="1" id="KW-0969">Cilium</keyword>
<dbReference type="NCBIfam" id="NF038110">
    <property type="entry name" value="Lys_methyl_FliB"/>
    <property type="match status" value="1"/>
</dbReference>
<reference evidence="1 2" key="1">
    <citation type="submission" date="2020-08" db="EMBL/GenBank/DDBJ databases">
        <title>Cohnella phylogeny.</title>
        <authorList>
            <person name="Dunlap C."/>
        </authorList>
    </citation>
    <scope>NUCLEOTIDE SEQUENCE [LARGE SCALE GENOMIC DNA]</scope>
    <source>
        <strain evidence="1 2">DSM 25239</strain>
    </source>
</reference>
<dbReference type="GO" id="GO:0008168">
    <property type="term" value="F:methyltransferase activity"/>
    <property type="evidence" value="ECO:0007669"/>
    <property type="project" value="UniProtKB-KW"/>
</dbReference>
<dbReference type="Proteomes" id="UP000553776">
    <property type="component" value="Unassembled WGS sequence"/>
</dbReference>
<gene>
    <name evidence="1" type="primary">fliB</name>
    <name evidence="1" type="ORF">H7B90_12480</name>
</gene>
<dbReference type="GO" id="GO:0032259">
    <property type="term" value="P:methylation"/>
    <property type="evidence" value="ECO:0007669"/>
    <property type="project" value="UniProtKB-KW"/>
</dbReference>
<evidence type="ECO:0000313" key="1">
    <source>
        <dbReference type="EMBL" id="MBB6692219.1"/>
    </source>
</evidence>
<keyword evidence="1" id="KW-0808">Transferase</keyword>